<dbReference type="InterPro" id="IPR029063">
    <property type="entry name" value="SAM-dependent_MTases_sf"/>
</dbReference>
<organism evidence="1">
    <name type="scientific">gut metagenome</name>
    <dbReference type="NCBI Taxonomy" id="749906"/>
    <lineage>
        <taxon>unclassified sequences</taxon>
        <taxon>metagenomes</taxon>
        <taxon>organismal metagenomes</taxon>
    </lineage>
</organism>
<keyword evidence="1" id="KW-0489">Methyltransferase</keyword>
<sequence>MEKNNLTLGSLFDGSGGFPLAGIISGITPVWASEVEPFPIRVTTKRLPQVK</sequence>
<evidence type="ECO:0000313" key="1">
    <source>
        <dbReference type="EMBL" id="EJW95391.1"/>
    </source>
</evidence>
<dbReference type="GO" id="GO:0008168">
    <property type="term" value="F:methyltransferase activity"/>
    <property type="evidence" value="ECO:0007669"/>
    <property type="project" value="UniProtKB-KW"/>
</dbReference>
<proteinExistence type="predicted"/>
<protein>
    <submittedName>
        <fullName evidence="1">C-5 cytosine-specific DNA methylase</fullName>
    </submittedName>
</protein>
<reference evidence="1" key="1">
    <citation type="journal article" date="2012" name="PLoS ONE">
        <title>Gene sets for utilization of primary and secondary nutrition supplies in the distal gut of endangered iberian lynx.</title>
        <authorList>
            <person name="Alcaide M."/>
            <person name="Messina E."/>
            <person name="Richter M."/>
            <person name="Bargiela R."/>
            <person name="Peplies J."/>
            <person name="Huws S.A."/>
            <person name="Newbold C.J."/>
            <person name="Golyshin P.N."/>
            <person name="Simon M.A."/>
            <person name="Lopez G."/>
            <person name="Yakimov M.M."/>
            <person name="Ferrer M."/>
        </authorList>
    </citation>
    <scope>NUCLEOTIDE SEQUENCE</scope>
</reference>
<dbReference type="AlphaFoldDB" id="J9FKF7"/>
<keyword evidence="1" id="KW-0808">Transferase</keyword>
<gene>
    <name evidence="1" type="ORF">EVA_16502</name>
</gene>
<dbReference type="SUPFAM" id="SSF53335">
    <property type="entry name" value="S-adenosyl-L-methionine-dependent methyltransferases"/>
    <property type="match status" value="1"/>
</dbReference>
<comment type="caution">
    <text evidence="1">The sequence shown here is derived from an EMBL/GenBank/DDBJ whole genome shotgun (WGS) entry which is preliminary data.</text>
</comment>
<dbReference type="Gene3D" id="3.40.50.150">
    <property type="entry name" value="Vaccinia Virus protein VP39"/>
    <property type="match status" value="1"/>
</dbReference>
<dbReference type="EMBL" id="AMCI01005826">
    <property type="protein sequence ID" value="EJW95391.1"/>
    <property type="molecule type" value="Genomic_DNA"/>
</dbReference>
<accession>J9FKF7</accession>
<dbReference type="GO" id="GO:0032259">
    <property type="term" value="P:methylation"/>
    <property type="evidence" value="ECO:0007669"/>
    <property type="project" value="UniProtKB-KW"/>
</dbReference>
<feature type="non-terminal residue" evidence="1">
    <location>
        <position position="51"/>
    </location>
</feature>
<name>J9FKF7_9ZZZZ</name>